<dbReference type="PANTHER" id="PTHR30024">
    <property type="entry name" value="ALIPHATIC SULFONATES-BINDING PROTEIN-RELATED"/>
    <property type="match status" value="1"/>
</dbReference>
<evidence type="ECO:0008006" key="7">
    <source>
        <dbReference type="Google" id="ProtNLM"/>
    </source>
</evidence>
<dbReference type="PANTHER" id="PTHR30024:SF47">
    <property type="entry name" value="TAURINE-BINDING PERIPLASMIC PROTEIN"/>
    <property type="match status" value="1"/>
</dbReference>
<evidence type="ECO:0000256" key="1">
    <source>
        <dbReference type="ARBA" id="ARBA00004418"/>
    </source>
</evidence>
<feature type="signal peptide" evidence="4">
    <location>
        <begin position="1"/>
        <end position="24"/>
    </location>
</feature>
<accession>A0ABV2WJP4</accession>
<dbReference type="Gene3D" id="3.40.190.10">
    <property type="entry name" value="Periplasmic binding protein-like II"/>
    <property type="match status" value="1"/>
</dbReference>
<keyword evidence="6" id="KW-1185">Reference proteome</keyword>
<dbReference type="RefSeq" id="WP_356955041.1">
    <property type="nucleotide sequence ID" value="NZ_JBEYBD010000003.1"/>
</dbReference>
<protein>
    <recommendedName>
        <fullName evidence="7">SsuA/THI5-like domain-containing protein</fullName>
    </recommendedName>
</protein>
<evidence type="ECO:0000313" key="5">
    <source>
        <dbReference type="EMBL" id="MEU1951104.1"/>
    </source>
</evidence>
<organism evidence="5 6">
    <name type="scientific">Nocardia rhamnosiphila</name>
    <dbReference type="NCBI Taxonomy" id="426716"/>
    <lineage>
        <taxon>Bacteria</taxon>
        <taxon>Bacillati</taxon>
        <taxon>Actinomycetota</taxon>
        <taxon>Actinomycetes</taxon>
        <taxon>Mycobacteriales</taxon>
        <taxon>Nocardiaceae</taxon>
        <taxon>Nocardia</taxon>
    </lineage>
</organism>
<name>A0ABV2WJP4_9NOCA</name>
<reference evidence="5 6" key="1">
    <citation type="submission" date="2024-06" db="EMBL/GenBank/DDBJ databases">
        <title>The Natural Products Discovery Center: Release of the First 8490 Sequenced Strains for Exploring Actinobacteria Biosynthetic Diversity.</title>
        <authorList>
            <person name="Kalkreuter E."/>
            <person name="Kautsar S.A."/>
            <person name="Yang D."/>
            <person name="Bader C.D."/>
            <person name="Teijaro C.N."/>
            <person name="Fluegel L."/>
            <person name="Davis C.M."/>
            <person name="Simpson J.R."/>
            <person name="Lauterbach L."/>
            <person name="Steele A.D."/>
            <person name="Gui C."/>
            <person name="Meng S."/>
            <person name="Li G."/>
            <person name="Viehrig K."/>
            <person name="Ye F."/>
            <person name="Su P."/>
            <person name="Kiefer A.F."/>
            <person name="Nichols A."/>
            <person name="Cepeda A.J."/>
            <person name="Yan W."/>
            <person name="Fan B."/>
            <person name="Jiang Y."/>
            <person name="Adhikari A."/>
            <person name="Zheng C.-J."/>
            <person name="Schuster L."/>
            <person name="Cowan T.M."/>
            <person name="Smanski M.J."/>
            <person name="Chevrette M.G."/>
            <person name="De Carvalho L.P.S."/>
            <person name="Shen B."/>
        </authorList>
    </citation>
    <scope>NUCLEOTIDE SEQUENCE [LARGE SCALE GENOMIC DNA]</scope>
    <source>
        <strain evidence="5 6">NPDC019708</strain>
    </source>
</reference>
<gene>
    <name evidence="5" type="ORF">ABZ510_04525</name>
</gene>
<keyword evidence="3 4" id="KW-0732">Signal</keyword>
<evidence type="ECO:0000256" key="3">
    <source>
        <dbReference type="ARBA" id="ARBA00022729"/>
    </source>
</evidence>
<evidence type="ECO:0000256" key="4">
    <source>
        <dbReference type="SAM" id="SignalP"/>
    </source>
</evidence>
<evidence type="ECO:0000313" key="6">
    <source>
        <dbReference type="Proteomes" id="UP001550628"/>
    </source>
</evidence>
<proteinExistence type="inferred from homology"/>
<comment type="similarity">
    <text evidence="2">Belongs to the bacterial solute-binding protein SsuA/TauA family.</text>
</comment>
<comment type="subcellular location">
    <subcellularLocation>
        <location evidence="1">Periplasm</location>
    </subcellularLocation>
</comment>
<dbReference type="EMBL" id="JBEYBF010000002">
    <property type="protein sequence ID" value="MEU1951104.1"/>
    <property type="molecule type" value="Genomic_DNA"/>
</dbReference>
<evidence type="ECO:0000256" key="2">
    <source>
        <dbReference type="ARBA" id="ARBA00010742"/>
    </source>
</evidence>
<comment type="caution">
    <text evidence="5">The sequence shown here is derived from an EMBL/GenBank/DDBJ whole genome shotgun (WGS) entry which is preliminary data.</text>
</comment>
<dbReference type="SUPFAM" id="SSF53850">
    <property type="entry name" value="Periplasmic binding protein-like II"/>
    <property type="match status" value="1"/>
</dbReference>
<sequence length="364" mass="37669">MKKRALRRVLTGAAGAVLVCGVLAGCATPTGSTAGDSTPADAMCPTPDTAGKITISMSSPLAVFAPLLLALETDAFAGTGLEVTTEPLKSAEAIPLVARGELDAQISSLSAAHFNTVDSGVAIKWIAPMDLQQEIPQGQPVAGYWARADLVGSATDPDLAALRGARVSTPTGGGGISGLILDNALSTVGLGIEDVNLTAPLVGPDALTGLINGSVDLAWVSAPLEVQAAQHPELVPVAGYEPGVTGTSILAGPGLLDRPEVTVKFLQVLRKVTERYLSGDYRKNPETVALLAAAQETDENTIRNAAPLTFDPEFGMDGAAQFAETFQEFSMTRGELEYAEPLDTNRLVDTRFSEALQICADTVG</sequence>
<feature type="chain" id="PRO_5046003946" description="SsuA/THI5-like domain-containing protein" evidence="4">
    <location>
        <begin position="25"/>
        <end position="364"/>
    </location>
</feature>
<dbReference type="PROSITE" id="PS51257">
    <property type="entry name" value="PROKAR_LIPOPROTEIN"/>
    <property type="match status" value="1"/>
</dbReference>
<dbReference type="Proteomes" id="UP001550628">
    <property type="component" value="Unassembled WGS sequence"/>
</dbReference>